<protein>
    <recommendedName>
        <fullName evidence="3">HECT-type E3 ubiquitin transferase</fullName>
        <ecNumber evidence="3">2.3.2.26</ecNumber>
    </recommendedName>
</protein>
<feature type="region of interest" description="Disordered" evidence="8">
    <location>
        <begin position="2154"/>
        <end position="2173"/>
    </location>
</feature>
<feature type="region of interest" description="Disordered" evidence="8">
    <location>
        <begin position="2439"/>
        <end position="2504"/>
    </location>
</feature>
<feature type="region of interest" description="Disordered" evidence="8">
    <location>
        <begin position="2044"/>
        <end position="2082"/>
    </location>
</feature>
<dbReference type="SMART" id="SM00119">
    <property type="entry name" value="HECTc"/>
    <property type="match status" value="1"/>
</dbReference>
<organism evidence="11 12">
    <name type="scientific">Ambispora leptoticha</name>
    <dbReference type="NCBI Taxonomy" id="144679"/>
    <lineage>
        <taxon>Eukaryota</taxon>
        <taxon>Fungi</taxon>
        <taxon>Fungi incertae sedis</taxon>
        <taxon>Mucoromycota</taxon>
        <taxon>Glomeromycotina</taxon>
        <taxon>Glomeromycetes</taxon>
        <taxon>Archaeosporales</taxon>
        <taxon>Ambisporaceae</taxon>
        <taxon>Ambispora</taxon>
    </lineage>
</organism>
<feature type="region of interest" description="Disordered" evidence="8">
    <location>
        <begin position="2596"/>
        <end position="2646"/>
    </location>
</feature>
<dbReference type="InterPro" id="IPR009060">
    <property type="entry name" value="UBA-like_sf"/>
</dbReference>
<dbReference type="SUPFAM" id="SSF46934">
    <property type="entry name" value="UBA-like"/>
    <property type="match status" value="1"/>
</dbReference>
<dbReference type="Pfam" id="PF14377">
    <property type="entry name" value="UBM"/>
    <property type="match status" value="2"/>
</dbReference>
<dbReference type="PROSITE" id="PS50237">
    <property type="entry name" value="HECT"/>
    <property type="match status" value="1"/>
</dbReference>
<accession>A0A9N8V618</accession>
<feature type="compositionally biased region" description="Polar residues" evidence="8">
    <location>
        <begin position="2986"/>
        <end position="3036"/>
    </location>
</feature>
<evidence type="ECO:0000256" key="2">
    <source>
        <dbReference type="ARBA" id="ARBA00004906"/>
    </source>
</evidence>
<feature type="compositionally biased region" description="Basic and acidic residues" evidence="8">
    <location>
        <begin position="2439"/>
        <end position="2473"/>
    </location>
</feature>
<dbReference type="PANTHER" id="PTHR11254:SF67">
    <property type="entry name" value="E3 UBIQUITIN-PROTEIN LIGASE HUWE1"/>
    <property type="match status" value="1"/>
</dbReference>
<dbReference type="EMBL" id="CAJVPS010000039">
    <property type="protein sequence ID" value="CAG8444226.1"/>
    <property type="molecule type" value="Genomic_DNA"/>
</dbReference>
<evidence type="ECO:0000313" key="12">
    <source>
        <dbReference type="Proteomes" id="UP000789508"/>
    </source>
</evidence>
<keyword evidence="5 7" id="KW-0833">Ubl conjugation pathway</keyword>
<dbReference type="Pfam" id="PF00632">
    <property type="entry name" value="HECT"/>
    <property type="match status" value="1"/>
</dbReference>
<feature type="domain" description="UBA" evidence="9">
    <location>
        <begin position="1281"/>
        <end position="1312"/>
    </location>
</feature>
<dbReference type="GO" id="GO:0006511">
    <property type="term" value="P:ubiquitin-dependent protein catabolic process"/>
    <property type="evidence" value="ECO:0007669"/>
    <property type="project" value="TreeGrafter"/>
</dbReference>
<evidence type="ECO:0000256" key="6">
    <source>
        <dbReference type="ARBA" id="ARBA00034494"/>
    </source>
</evidence>
<dbReference type="GO" id="GO:0000209">
    <property type="term" value="P:protein polyubiquitination"/>
    <property type="evidence" value="ECO:0007669"/>
    <property type="project" value="TreeGrafter"/>
</dbReference>
<dbReference type="FunFam" id="3.30.2160.10:FF:000001">
    <property type="entry name" value="E3 ubiquitin-protein ligase NEDD4-like"/>
    <property type="match status" value="1"/>
</dbReference>
<dbReference type="SUPFAM" id="SSF56204">
    <property type="entry name" value="Hect, E3 ligase catalytic domain"/>
    <property type="match status" value="1"/>
</dbReference>
<dbReference type="InterPro" id="IPR015940">
    <property type="entry name" value="UBA"/>
</dbReference>
<comment type="pathway">
    <text evidence="2">Protein modification; protein ubiquitination.</text>
</comment>
<feature type="compositionally biased region" description="Acidic residues" evidence="8">
    <location>
        <begin position="2162"/>
        <end position="2171"/>
    </location>
</feature>
<feature type="region of interest" description="Disordered" evidence="8">
    <location>
        <begin position="1305"/>
        <end position="1327"/>
    </location>
</feature>
<dbReference type="Pfam" id="PF06012">
    <property type="entry name" value="DUF908"/>
    <property type="match status" value="1"/>
</dbReference>
<feature type="compositionally biased region" description="Low complexity" evidence="8">
    <location>
        <begin position="2490"/>
        <end position="2501"/>
    </location>
</feature>
<feature type="region of interest" description="Disordered" evidence="8">
    <location>
        <begin position="1362"/>
        <end position="1389"/>
    </location>
</feature>
<comment type="caution">
    <text evidence="11">The sequence shown here is derived from an EMBL/GenBank/DDBJ whole genome shotgun (WGS) entry which is preliminary data.</text>
</comment>
<evidence type="ECO:0000256" key="4">
    <source>
        <dbReference type="ARBA" id="ARBA00022679"/>
    </source>
</evidence>
<dbReference type="CDD" id="cd00078">
    <property type="entry name" value="HECTc"/>
    <property type="match status" value="1"/>
</dbReference>
<dbReference type="EC" id="2.3.2.26" evidence="3"/>
<keyword evidence="12" id="KW-1185">Reference proteome</keyword>
<dbReference type="OrthoDB" id="8068875at2759"/>
<evidence type="ECO:0000256" key="8">
    <source>
        <dbReference type="SAM" id="MobiDB-lite"/>
    </source>
</evidence>
<dbReference type="InterPro" id="IPR025527">
    <property type="entry name" value="HUWE1/Rev1_UBM"/>
</dbReference>
<feature type="compositionally biased region" description="Low complexity" evidence="8">
    <location>
        <begin position="3042"/>
        <end position="3087"/>
    </location>
</feature>
<evidence type="ECO:0000259" key="9">
    <source>
        <dbReference type="PROSITE" id="PS50030"/>
    </source>
</evidence>
<dbReference type="SUPFAM" id="SSF48371">
    <property type="entry name" value="ARM repeat"/>
    <property type="match status" value="1"/>
</dbReference>
<dbReference type="InterPro" id="IPR000569">
    <property type="entry name" value="HECT_dom"/>
</dbReference>
<gene>
    <name evidence="11" type="ORF">ALEPTO_LOCUS557</name>
</gene>
<feature type="compositionally biased region" description="Low complexity" evidence="8">
    <location>
        <begin position="2976"/>
        <end position="2985"/>
    </location>
</feature>
<dbReference type="Gene3D" id="3.30.2160.10">
    <property type="entry name" value="Hect, E3 ligase catalytic domain"/>
    <property type="match status" value="1"/>
</dbReference>
<feature type="compositionally biased region" description="Basic and acidic residues" evidence="8">
    <location>
        <begin position="1380"/>
        <end position="1389"/>
    </location>
</feature>
<dbReference type="Gene3D" id="3.30.2410.10">
    <property type="entry name" value="Hect, E3 ligase catalytic domain"/>
    <property type="match status" value="1"/>
</dbReference>
<evidence type="ECO:0000313" key="11">
    <source>
        <dbReference type="EMBL" id="CAG8444226.1"/>
    </source>
</evidence>
<feature type="domain" description="HECT" evidence="10">
    <location>
        <begin position="3433"/>
        <end position="3735"/>
    </location>
</feature>
<evidence type="ECO:0000256" key="1">
    <source>
        <dbReference type="ARBA" id="ARBA00000885"/>
    </source>
</evidence>
<name>A0A9N8V618_9GLOM</name>
<feature type="region of interest" description="Disordered" evidence="8">
    <location>
        <begin position="990"/>
        <end position="1013"/>
    </location>
</feature>
<keyword evidence="4" id="KW-0808">Transferase</keyword>
<dbReference type="InterPro" id="IPR010309">
    <property type="entry name" value="E3_Ub_ligase_DUF908"/>
</dbReference>
<feature type="compositionally biased region" description="Low complexity" evidence="8">
    <location>
        <begin position="220"/>
        <end position="240"/>
    </location>
</feature>
<dbReference type="InterPro" id="IPR050409">
    <property type="entry name" value="E3_ubiq-protein_ligase"/>
</dbReference>
<feature type="compositionally biased region" description="Polar residues" evidence="8">
    <location>
        <begin position="2607"/>
        <end position="2616"/>
    </location>
</feature>
<dbReference type="InterPro" id="IPR010314">
    <property type="entry name" value="E3_Ub_ligase_DUF913"/>
</dbReference>
<comment type="similarity">
    <text evidence="6">Belongs to the UPL family. TOM1/PTR1 subfamily.</text>
</comment>
<dbReference type="Gene3D" id="3.90.1750.10">
    <property type="entry name" value="Hect, E3 ligase catalytic domains"/>
    <property type="match status" value="1"/>
</dbReference>
<dbReference type="InterPro" id="IPR016024">
    <property type="entry name" value="ARM-type_fold"/>
</dbReference>
<comment type="caution">
    <text evidence="7">Lacks conserved residue(s) required for the propagation of feature annotation.</text>
</comment>
<feature type="compositionally biased region" description="Acidic residues" evidence="8">
    <location>
        <begin position="2134"/>
        <end position="2145"/>
    </location>
</feature>
<feature type="compositionally biased region" description="Low complexity" evidence="8">
    <location>
        <begin position="2621"/>
        <end position="2634"/>
    </location>
</feature>
<feature type="region of interest" description="Disordered" evidence="8">
    <location>
        <begin position="2288"/>
        <end position="2311"/>
    </location>
</feature>
<comment type="catalytic activity">
    <reaction evidence="1">
        <text>S-ubiquitinyl-[E2 ubiquitin-conjugating enzyme]-L-cysteine + [acceptor protein]-L-lysine = [E2 ubiquitin-conjugating enzyme]-L-cysteine + N(6)-ubiquitinyl-[acceptor protein]-L-lysine.</text>
        <dbReference type="EC" id="2.3.2.26"/>
    </reaction>
</comment>
<evidence type="ECO:0000259" key="10">
    <source>
        <dbReference type="PROSITE" id="PS50237"/>
    </source>
</evidence>
<feature type="region of interest" description="Disordered" evidence="8">
    <location>
        <begin position="2973"/>
        <end position="3105"/>
    </location>
</feature>
<dbReference type="InterPro" id="IPR011989">
    <property type="entry name" value="ARM-like"/>
</dbReference>
<evidence type="ECO:0000256" key="7">
    <source>
        <dbReference type="PROSITE-ProRule" id="PRU00104"/>
    </source>
</evidence>
<dbReference type="Proteomes" id="UP000789508">
    <property type="component" value="Unassembled WGS sequence"/>
</dbReference>
<dbReference type="Pfam" id="PF06025">
    <property type="entry name" value="DUF913"/>
    <property type="match status" value="1"/>
</dbReference>
<feature type="region of interest" description="Disordered" evidence="8">
    <location>
        <begin position="220"/>
        <end position="253"/>
    </location>
</feature>
<proteinExistence type="inferred from homology"/>
<dbReference type="Pfam" id="PF00627">
    <property type="entry name" value="UBA"/>
    <property type="match status" value="1"/>
</dbReference>
<evidence type="ECO:0000256" key="5">
    <source>
        <dbReference type="ARBA" id="ARBA00022786"/>
    </source>
</evidence>
<dbReference type="GO" id="GO:0061630">
    <property type="term" value="F:ubiquitin protein ligase activity"/>
    <property type="evidence" value="ECO:0007669"/>
    <property type="project" value="UniProtKB-EC"/>
</dbReference>
<dbReference type="PROSITE" id="PS50030">
    <property type="entry name" value="UBA"/>
    <property type="match status" value="1"/>
</dbReference>
<reference evidence="11" key="1">
    <citation type="submission" date="2021-06" db="EMBL/GenBank/DDBJ databases">
        <authorList>
            <person name="Kallberg Y."/>
            <person name="Tangrot J."/>
            <person name="Rosling A."/>
        </authorList>
    </citation>
    <scope>NUCLEOTIDE SEQUENCE</scope>
    <source>
        <strain evidence="11">FL130A</strain>
    </source>
</reference>
<evidence type="ECO:0000256" key="3">
    <source>
        <dbReference type="ARBA" id="ARBA00012485"/>
    </source>
</evidence>
<dbReference type="GO" id="GO:0005737">
    <property type="term" value="C:cytoplasm"/>
    <property type="evidence" value="ECO:0007669"/>
    <property type="project" value="TreeGrafter"/>
</dbReference>
<dbReference type="InterPro" id="IPR035983">
    <property type="entry name" value="Hect_E3_ubiquitin_ligase"/>
</dbReference>
<feature type="region of interest" description="Disordered" evidence="8">
    <location>
        <begin position="2094"/>
        <end position="2145"/>
    </location>
</feature>
<feature type="compositionally biased region" description="Acidic residues" evidence="8">
    <location>
        <begin position="2100"/>
        <end position="2122"/>
    </location>
</feature>
<dbReference type="Gene3D" id="1.25.10.10">
    <property type="entry name" value="Leucine-rich Repeat Variant"/>
    <property type="match status" value="1"/>
</dbReference>
<dbReference type="GO" id="GO:0005634">
    <property type="term" value="C:nucleus"/>
    <property type="evidence" value="ECO:0007669"/>
    <property type="project" value="TreeGrafter"/>
</dbReference>
<dbReference type="Gene3D" id="1.10.8.10">
    <property type="entry name" value="DNA helicase RuvA subunit, C-terminal domain"/>
    <property type="match status" value="1"/>
</dbReference>
<dbReference type="PANTHER" id="PTHR11254">
    <property type="entry name" value="HECT DOMAIN UBIQUITIN-PROTEIN LIGASE"/>
    <property type="match status" value="1"/>
</dbReference>
<sequence>MKIKKTPPKKLSVPIPPIKNIIQLLTDCQDEEIPNVVASIREWSYPRGDLFHWIGVLNRFDTILENICQKYKLKKLQSSPFTTVEQSILLAILKFSRLLLENCTNRNLYSSYEHLNDLLNTADLDVLETVLRLVLRPAQRLSNQRALRTNFSISQDRILTLAHAWGTKEYDLGMKDLAYDNVTIPEELKILTYQFYRHLTPTEAATGTSSDTKKIDTATATAASTTATTTSISNNTSTSSPKHKRKESTGGEGITVISVSNAHELGESDIDILKNVVEEYEVPEEFHFALLNRIRIATKINNSEKRKQLLIIRILAIAIMAHVIPEHVAQTKLFLYEPDIVANLAELVHPEQKNAPEKKEIQTVAFYALDGISRYRSKLGEVLNAINASANHGVLLYLLRRVIADLESENPKYPQEYLDALFALISCIISTQTGGTMVISAGIVPTLLQLLRNKKNGQEKNVTKAVVILDSLVYGFTTSFNTFCNANGVNILVDRIKDEVNFDIELANEIQGNSMEEIRASRSISSTFGTKDDEFILPYERSSLLKSMFKFVLHMMQTSGTADGLRNLIETSLPESLNKVLDHPIFGSSIYSLAIHLMATFIHNEPTSLPIMQEARLPQTFLSSISTEIPTSVDVLQQIPNAFGAICLNAQGLEMFNEANPINKFFTIFTSQEHVRSIQEGDIASQLGTSIDELMRHHPSLKPTAMNAIIDMLKRIVEIGQGDVVPINDDNSKLHYVTAAGASTSDESAVAGTSRIADVTMTDSTTETNSKPEEKKDNFLVSLIEVASKFLDGLFQNSSHCKDFLKQNGLDIIIKFYSLPTLPFDFGNTPASYALSNSMRLIADVDSKSFVKCVISALNTTLQDAKILLDSEKDAVIFDYIDLNDKNPETIEAANKTFRSLVTLYGLVGLLSDIYYTPGFSHTKSSPSVIEAFVADNEVLPALGKLHRVCVWENVILKSKVPKSWYSTPNKLRKTFSVVTESSIFGVPSLDDADKDTTPSGATDVNEPPVDQSNHKVKNTKAFKFLVSQIPSCLTPLFQGLTKMLFSRKSPEAYQKKQAFKVSDTIAEVLRDHLIWKNQATNDINKYNYLSSMLGLLSLLFLDERNQMALQTMLVVSFDRVDGNKIILDLLRKFWGEAEAIQALEDYTLNPEDGSKEKLSRIHGCLEITLNFFQFITSAKPLRDSPHTSALTSKDRDRGSADFFDPTEFLINIRSNVFPVISELWQSSYLETAPANIVKSVIQNLVQILKGDGEVNQRAEGSSTSSSNLVTNPYVFGRTLVPDEARIQQLCDMGFPRSAAETALLRSSNTEENTQETRNDTQTETTYAEQITSLDNAENEEESSSNDDQTALEQAIVMSMQGDAEDSSLNGSSVPMDMDPVSKKAEKGKGKEVSTIEQFKSLRESIKMTAAQHALDLLTKVEDIIFEVRDLFVLISKEKFESSIELVFKSIEDASIDLQFADTQRTKVLGSRLRLLALLLNEASIQTKISTMPLYILPIVLDLISHETTLSVENPLSNWLAPALLVVEAFISLADEPTTVPLDYKPEDSKDNIDDIDTSKVSVTDEQRSSLLGYTLTLIEKREFDKDVRHALLRILVRLTRRHSVAIEFVKRNGLPILFNLFKSKAHDFHRQQVFIVMILRHIVEDAQILETIMDREIKNWFSHPRPRVVDINTYLRNNSQFTLRDPQVFVQSTKNVCKLAKYDSSGRNPQITLVRPEADEDNIVNEEEMTDVIPSTSASAEKGKKSASLSNTEGSENLVYFLANELMTIREHTPKQTNQEKQATNDIISGSSSTLLDLASVSLNNNTNSNQPATITNFKPEENQEYLSRCFILQCLTELLSSYPSCKIEVVNLSRRRTSTGPNTPTKHHRPALVNYLLNDLLPYGCVTQTTDVEMRKRLGQSKWTVAFFVALCSYNNESEDKKPNPEIAQVRKFVLDCINRAFNSAILSNEPLEAKYGRLLGLAELCYELLTARNTPNNNVNKPIEDGPSSIAKLMLDKKFVDTLTSALAEVDLNYPSSKNLINALLKPFEFLTKVAIKIGRTPEPSSKDAQGQPPRRDSISSVSSLSTEEIHTEVMDTPDLYQNSVLGALEGRLNPEPEVDDSSEDDEETYEHDEYEESGSDLSDVSHEESEGSDNDEEGDDMDVEIVIPPSAQRHSEMSDDEDEDPDFEINHHGDIEVIENEEGRRHRHTRHDPFAQDDDDEISASAIRPRALFSFGNRRHRGISARRAILEVQPDSLDYLWGDTSDQGRHEFLGNEDLPGLGRSRPITTSVDDVSSHPLLINRSPALPTVSGSDQLRGRSSRNGPLGDWTQSIEELIGGGAVQLLEQLLNRGRGLGGPSTYRLELNPGSTGLVSGIEVDRMFARPLVTSQDSAVTTLSGDPVAAVQEFTPAPTSQRWYDEARIMYGTGVADKAAKLVNHILNALVPQALIEEKKRKEEEARKLREEEERRLREEEERKQVEEENRKKEEDKDEEYEEAERVRLESEFASTSASTTAEDNQATLTEQITSNIIESDVMIEDAPPIEHESAEIESMAAMEEQTSFIIEATRPVDIPSSGSAMEEETTVSSMETAENIIAVGNTTSEEVTSNLDISMGSESGVPTEETTAATSVSDVAMTTESTSATNEAAENQSETANAPPAQERTTVMVNGESVDITDTGIDPTFLEALPEDLRQEVLNEHLPRHRARPAAPAAEMDNATFFATLDPILRQQVLMEQDEMILQSLPPAIVAEAHSLRERANRRYTSVRSRTALANAAPLHAPKKPTVHRDAMKLVDTEGLATLVRLLFLPQALGKNLLHKLLLNLCENSKTRGELISMLLSILQDGSADVAAVDKSFAQMSLKNKGTPHSTIKGKGNSANILSQIAQTAGENVPNLIAQRCLEALTYIITYNEASVNYFLTEHEQIIGLKRSNSKKGKEKQSKVITSKYPVVVLLSLLDKQVFVKNTTLMDQLMHLLSFVLRPLSTMTKSESAKSPSSSSQSNNGLAEGSSTADTGNLTDTVSNDPPATEQSNTQSSNEQNIASNNSTVNESTDLPDEQNTSNNDSNNPNSNTNLNSNQNNNESANNQQGSNSNTENSNSATAGPSNPKPSQSETPTLKPPVIPDHCLRLVVNVLTAGECTSNTFKYTSNVINYLSTLSGARDVITSELVEKAQSLGNDILEDLDELAQVLEQANSGVDVQGVTLSNFSPSSSKQAKLLRVLKTIDYMYSKRQPQQPTTTSNTQVEVALAPTVDPEQADTTLPRTKADITKSGTKLTQDEEKVMNIYDSLQFTDLWKKLGRCLTTIHEKSDMIHVATVLLPLIESLMVVCKYVGMRPTTTTLTSQAGETSVTTPTTAKTNETMDELFFTFTEDHRKILNTMVRNNPSLMSGSFSLLVHNPKILEFDNKRNYFTQQLHKRPSGREHYGTLQLNVRRQYVFEDSFQYLQRRSGDEIKYGKLSVRFYEEEGVDAGGVTREWFQVLARQMFNENYALFKTSNADRLTYQPNRASFVNPEHLLFFKFVGRVIGKAIYDGRLLDAYFTRSFYKHILGKPVDYRDVEAIDLEYYNSLVWILENDISAMDDLTFSVEDNDFGATKQVELKPGGANIRVTEENKREYVKLVTEQKLTLAIKDQIANFLAGFHEIIPPHLISIFNEQELELLISGMPDIDIDDWKNNTEYQNYTSSSPQIQWFWRAVRSFDQEERAKLLQFVTGTSKVPLEGFSALQGVHGVQKFQIHKDFSSPDRLPSAHTWYVY</sequence>
<dbReference type="FunFam" id="3.90.1750.10:FF:000003">
    <property type="entry name" value="E3 ubiquitin-protein ligase UPL1"/>
    <property type="match status" value="1"/>
</dbReference>